<organism evidence="2 3">
    <name type="scientific">Flavobacterium silvisoli</name>
    <dbReference type="NCBI Taxonomy" id="2529433"/>
    <lineage>
        <taxon>Bacteria</taxon>
        <taxon>Pseudomonadati</taxon>
        <taxon>Bacteroidota</taxon>
        <taxon>Flavobacteriia</taxon>
        <taxon>Flavobacteriales</taxon>
        <taxon>Flavobacteriaceae</taxon>
        <taxon>Flavobacterium</taxon>
    </lineage>
</organism>
<dbReference type="RefSeq" id="WP_131476621.1">
    <property type="nucleotide sequence ID" value="NZ_SJPE01000013.1"/>
</dbReference>
<comment type="caution">
    <text evidence="2">The sequence shown here is derived from an EMBL/GenBank/DDBJ whole genome shotgun (WGS) entry which is preliminary data.</text>
</comment>
<keyword evidence="3" id="KW-1185">Reference proteome</keyword>
<name>A0A4Q9YX56_9FLAO</name>
<dbReference type="EMBL" id="SJPE01000013">
    <property type="protein sequence ID" value="TBX66656.1"/>
    <property type="molecule type" value="Genomic_DNA"/>
</dbReference>
<feature type="region of interest" description="Disordered" evidence="1">
    <location>
        <begin position="182"/>
        <end position="216"/>
    </location>
</feature>
<proteinExistence type="predicted"/>
<dbReference type="OrthoDB" id="659934at2"/>
<feature type="compositionally biased region" description="Basic residues" evidence="1">
    <location>
        <begin position="186"/>
        <end position="198"/>
    </location>
</feature>
<dbReference type="AlphaFoldDB" id="A0A4Q9YX56"/>
<dbReference type="Proteomes" id="UP000293300">
    <property type="component" value="Unassembled WGS sequence"/>
</dbReference>
<protein>
    <submittedName>
        <fullName evidence="2">Uncharacterized protein</fullName>
    </submittedName>
</protein>
<evidence type="ECO:0000313" key="3">
    <source>
        <dbReference type="Proteomes" id="UP000293300"/>
    </source>
</evidence>
<evidence type="ECO:0000313" key="2">
    <source>
        <dbReference type="EMBL" id="TBX66656.1"/>
    </source>
</evidence>
<accession>A0A4Q9YX56</accession>
<sequence length="216" mass="24654">MRHLDDDYEIEAIDKCSRALSRLDDKTKIRVIRYLLDKYGLIAQSENQPKEVVSQNIQYQQNNLVLAEPKDLDKLPNGANTFLASGSFIAIKDVLIRNLAKTEPELLVIIGYYNSNYGKSTFTRQSILDSYRENNVMTDLRRKNLTQNLTSLIKKNVFNTITEDELSITPDGCEMANNILTGNTTTKKRKPRTKKVRTTKTDSNTTIDAEEIDEQS</sequence>
<evidence type="ECO:0000256" key="1">
    <source>
        <dbReference type="SAM" id="MobiDB-lite"/>
    </source>
</evidence>
<reference evidence="2 3" key="1">
    <citation type="submission" date="2019-02" db="EMBL/GenBank/DDBJ databases">
        <title>Flavobacterium sp. RD-2-33 isolated from forest soil.</title>
        <authorList>
            <person name="Chaudhary D.K."/>
        </authorList>
    </citation>
    <scope>NUCLEOTIDE SEQUENCE [LARGE SCALE GENOMIC DNA]</scope>
    <source>
        <strain evidence="2 3">RD-2-33</strain>
    </source>
</reference>
<gene>
    <name evidence="2" type="ORF">EZL74_10765</name>
</gene>